<feature type="compositionally biased region" description="Basic and acidic residues" evidence="1">
    <location>
        <begin position="666"/>
        <end position="688"/>
    </location>
</feature>
<accession>A0A090L0D5</accession>
<dbReference type="STRING" id="34506.A0A090L0D5"/>
<reference evidence="5" key="2">
    <citation type="submission" date="2020-12" db="UniProtKB">
        <authorList>
            <consortium name="WormBaseParasite"/>
        </authorList>
    </citation>
    <scope>IDENTIFICATION</scope>
</reference>
<dbReference type="RefSeq" id="XP_024502348.1">
    <property type="nucleotide sequence ID" value="XM_024648361.1"/>
</dbReference>
<evidence type="ECO:0000313" key="6">
    <source>
        <dbReference type="WormBase" id="SRAE_1000141100"/>
    </source>
</evidence>
<dbReference type="GO" id="GO:0006355">
    <property type="term" value="P:regulation of DNA-templated transcription"/>
    <property type="evidence" value="ECO:0007669"/>
    <property type="project" value="InterPro"/>
</dbReference>
<reference evidence="3 4" key="1">
    <citation type="submission" date="2014-09" db="EMBL/GenBank/DDBJ databases">
        <authorList>
            <person name="Martin A.A."/>
        </authorList>
    </citation>
    <scope>NUCLEOTIDE SEQUENCE</scope>
    <source>
        <strain evidence="4">ED321</strain>
        <strain evidence="3">ED321 Heterogonic</strain>
    </source>
</reference>
<dbReference type="InterPro" id="IPR038348">
    <property type="entry name" value="SLED_sf"/>
</dbReference>
<dbReference type="Gene3D" id="2.30.30.140">
    <property type="match status" value="2"/>
</dbReference>
<sequence>MDRQDSSNTSSLNLNINNDIYMMRIQDRSLKYIRQFPANNDRIFYKDLDFLNRPIGEVSIPYYTDKVSASLTGKLKDAFPAVLLSVTRNTVQVLNFTNHKVELVSYDNIWLRRTSSDQKIFLNHEDSDPSSGHSYNESYIINEKGNKLERLSSAKCMVKVQKFIKEEDYFLYQDLDNLFAVVQITNKNGPFVIVKMNDDAERLIPIRSGRNYSLELHHQLSLAGLVKKGGYKPGKETFLNKVPKCAFLRSKHNSHEFERGYELEVICPDTREYIYMGYVSEVFSEELFKVTIIKYADNSKNKTILCDNANEFLLPKRFCSRHNLKLTSPFDSHSGNDLKNFKKLHGITEPAPKKTFAQVQCYDKIEEFTRIEYYDEKGEVMVPALIVRSAENVVFLILEDRDMMKPLAFNCGSPCIFPVGTAETYGITLVKSLDRDYEDTRQLRFDLEKNYKYFGNEFTKSSISDCDVKKDEIDKENITFSDVFKDISKIAPKFYINHDCNPGPYLRQKAIKSKPVVNNGGPLASVIYYINRLIIQCADSNSRVRVSNIISGNDKNSGIIMKKPVNSTQEDDTIQYNSKGQTYICEAPFTSEEFPLYLRKLMYKLQACPNLISLTKLDEPCSCECDKVEPWFKLYVNNFVTLSASESLAGPANSTRGKKSAKRNYNRIEKRSTSGENDNKKTKLDDRCTSSSKNTTDERNSSYDSREPSEGKMVPPRSNGVTRKRATTVDVCSTKLRRSGRVAGKTSENGSPSKTADTTPEPSSSPSVSPSDDNSQESVGNNSRFSTPMQTDLGDKKVQDMTPQEFASLIIAEASLDIREKVENINMNELLKLDISQIMKQFDVRMGSAIKIQHIIQKRI</sequence>
<gene>
    <name evidence="3 5 6" type="ORF">SRAE_1000141100</name>
</gene>
<feature type="compositionally biased region" description="Basic and acidic residues" evidence="1">
    <location>
        <begin position="695"/>
        <end position="710"/>
    </location>
</feature>
<evidence type="ECO:0000256" key="1">
    <source>
        <dbReference type="SAM" id="MobiDB-lite"/>
    </source>
</evidence>
<feature type="domain" description="SLED" evidence="2">
    <location>
        <begin position="493"/>
        <end position="613"/>
    </location>
</feature>
<evidence type="ECO:0000313" key="3">
    <source>
        <dbReference type="EMBL" id="CEF63146.1"/>
    </source>
</evidence>
<feature type="compositionally biased region" description="Low complexity" evidence="1">
    <location>
        <begin position="760"/>
        <end position="771"/>
    </location>
</feature>
<feature type="compositionally biased region" description="Polar residues" evidence="1">
    <location>
        <begin position="746"/>
        <end position="758"/>
    </location>
</feature>
<dbReference type="WormBase" id="SRAE_1000141100">
    <property type="protein sequence ID" value="SRP12006"/>
    <property type="gene ID" value="WBGene00258016"/>
</dbReference>
<evidence type="ECO:0000259" key="2">
    <source>
        <dbReference type="Pfam" id="PF12140"/>
    </source>
</evidence>
<dbReference type="WBParaSite" id="SRAE_1000141100.1">
    <property type="protein sequence ID" value="SRAE_1000141100.1"/>
    <property type="gene ID" value="WBGene00258016"/>
</dbReference>
<feature type="region of interest" description="Disordered" evidence="1">
    <location>
        <begin position="648"/>
        <end position="797"/>
    </location>
</feature>
<keyword evidence="4" id="KW-1185">Reference proteome</keyword>
<dbReference type="GO" id="GO:0005634">
    <property type="term" value="C:nucleus"/>
    <property type="evidence" value="ECO:0007669"/>
    <property type="project" value="InterPro"/>
</dbReference>
<dbReference type="AlphaFoldDB" id="A0A090L0D5"/>
<dbReference type="GeneID" id="36375511"/>
<dbReference type="OrthoDB" id="5917609at2759"/>
<dbReference type="InterPro" id="IPR021987">
    <property type="entry name" value="SLED"/>
</dbReference>
<dbReference type="CTD" id="36375511"/>
<evidence type="ECO:0000313" key="5">
    <source>
        <dbReference type="WBParaSite" id="SRAE_1000141100.1"/>
    </source>
</evidence>
<evidence type="ECO:0000313" key="4">
    <source>
        <dbReference type="Proteomes" id="UP000035682"/>
    </source>
</evidence>
<name>A0A090L0D5_STRRB</name>
<protein>
    <submittedName>
        <fullName evidence="5">SLED domain-containing protein</fullName>
    </submittedName>
</protein>
<dbReference type="InterPro" id="IPR004092">
    <property type="entry name" value="Mbt"/>
</dbReference>
<dbReference type="Proteomes" id="UP000035682">
    <property type="component" value="Unplaced"/>
</dbReference>
<dbReference type="Gene3D" id="3.90.1150.190">
    <property type="entry name" value="SLED domain"/>
    <property type="match status" value="1"/>
</dbReference>
<proteinExistence type="predicted"/>
<dbReference type="CDD" id="cd20095">
    <property type="entry name" value="MBT_SFMBT_rpt3"/>
    <property type="match status" value="1"/>
</dbReference>
<feature type="compositionally biased region" description="Basic residues" evidence="1">
    <location>
        <begin position="656"/>
        <end position="665"/>
    </location>
</feature>
<dbReference type="OMA" id="NDRSDHD"/>
<dbReference type="EMBL" id="LN609528">
    <property type="protein sequence ID" value="CEF63146.1"/>
    <property type="molecule type" value="Genomic_DNA"/>
</dbReference>
<dbReference type="SUPFAM" id="SSF63748">
    <property type="entry name" value="Tudor/PWWP/MBT"/>
    <property type="match status" value="2"/>
</dbReference>
<organism evidence="3">
    <name type="scientific">Strongyloides ratti</name>
    <name type="common">Parasitic roundworm</name>
    <dbReference type="NCBI Taxonomy" id="34506"/>
    <lineage>
        <taxon>Eukaryota</taxon>
        <taxon>Metazoa</taxon>
        <taxon>Ecdysozoa</taxon>
        <taxon>Nematoda</taxon>
        <taxon>Chromadorea</taxon>
        <taxon>Rhabditida</taxon>
        <taxon>Tylenchina</taxon>
        <taxon>Panagrolaimomorpha</taxon>
        <taxon>Strongyloidoidea</taxon>
        <taxon>Strongyloididae</taxon>
        <taxon>Strongyloides</taxon>
    </lineage>
</organism>
<dbReference type="Pfam" id="PF12140">
    <property type="entry name" value="SLED"/>
    <property type="match status" value="1"/>
</dbReference>
<dbReference type="Pfam" id="PF02820">
    <property type="entry name" value="MBT"/>
    <property type="match status" value="1"/>
</dbReference>
<feature type="compositionally biased region" description="Polar residues" evidence="1">
    <location>
        <begin position="772"/>
        <end position="790"/>
    </location>
</feature>